<evidence type="ECO:0000313" key="10">
    <source>
        <dbReference type="Proteomes" id="UP000185596"/>
    </source>
</evidence>
<dbReference type="AlphaFoldDB" id="A0A1Q8CUG9"/>
<keyword evidence="7 8" id="KW-0472">Membrane</keyword>
<dbReference type="Pfam" id="PF01594">
    <property type="entry name" value="AI-2E_transport"/>
    <property type="match status" value="1"/>
</dbReference>
<reference evidence="9 10" key="1">
    <citation type="submission" date="2016-12" db="EMBL/GenBank/DDBJ databases">
        <title>The draft genome sequence of Actinophytocola sp. 11-183.</title>
        <authorList>
            <person name="Wang W."/>
            <person name="Yuan L."/>
        </authorList>
    </citation>
    <scope>NUCLEOTIDE SEQUENCE [LARGE SCALE GENOMIC DNA]</scope>
    <source>
        <strain evidence="9 10">11-183</strain>
    </source>
</reference>
<evidence type="ECO:0000256" key="7">
    <source>
        <dbReference type="ARBA" id="ARBA00023136"/>
    </source>
</evidence>
<feature type="transmembrane region" description="Helical" evidence="8">
    <location>
        <begin position="31"/>
        <end position="53"/>
    </location>
</feature>
<keyword evidence="3" id="KW-0813">Transport</keyword>
<comment type="subcellular location">
    <subcellularLocation>
        <location evidence="1">Cell membrane</location>
        <topology evidence="1">Multi-pass membrane protein</topology>
    </subcellularLocation>
</comment>
<dbReference type="STRING" id="1912961.BU204_09195"/>
<keyword evidence="10" id="KW-1185">Reference proteome</keyword>
<evidence type="ECO:0000256" key="3">
    <source>
        <dbReference type="ARBA" id="ARBA00022448"/>
    </source>
</evidence>
<feature type="transmembrane region" description="Helical" evidence="8">
    <location>
        <begin position="295"/>
        <end position="319"/>
    </location>
</feature>
<name>A0A1Q8CUG9_9PSEU</name>
<comment type="similarity">
    <text evidence="2">Belongs to the autoinducer-2 exporter (AI-2E) (TC 2.A.86) family.</text>
</comment>
<feature type="transmembrane region" description="Helical" evidence="8">
    <location>
        <begin position="200"/>
        <end position="221"/>
    </location>
</feature>
<proteinExistence type="inferred from homology"/>
<dbReference type="PANTHER" id="PTHR21716:SF53">
    <property type="entry name" value="PERMEASE PERM-RELATED"/>
    <property type="match status" value="1"/>
</dbReference>
<evidence type="ECO:0000256" key="5">
    <source>
        <dbReference type="ARBA" id="ARBA00022692"/>
    </source>
</evidence>
<evidence type="ECO:0000256" key="2">
    <source>
        <dbReference type="ARBA" id="ARBA00009773"/>
    </source>
</evidence>
<evidence type="ECO:0000256" key="4">
    <source>
        <dbReference type="ARBA" id="ARBA00022475"/>
    </source>
</evidence>
<keyword evidence="4" id="KW-1003">Cell membrane</keyword>
<feature type="transmembrane region" description="Helical" evidence="8">
    <location>
        <begin position="227"/>
        <end position="247"/>
    </location>
</feature>
<dbReference type="InterPro" id="IPR002549">
    <property type="entry name" value="AI-2E-like"/>
</dbReference>
<evidence type="ECO:0000256" key="1">
    <source>
        <dbReference type="ARBA" id="ARBA00004651"/>
    </source>
</evidence>
<feature type="transmembrane region" description="Helical" evidence="8">
    <location>
        <begin position="254"/>
        <end position="275"/>
    </location>
</feature>
<dbReference type="GO" id="GO:0005886">
    <property type="term" value="C:plasma membrane"/>
    <property type="evidence" value="ECO:0007669"/>
    <property type="project" value="UniProtKB-SubCell"/>
</dbReference>
<feature type="transmembrane region" description="Helical" evidence="8">
    <location>
        <begin position="139"/>
        <end position="164"/>
    </location>
</feature>
<dbReference type="Proteomes" id="UP000185596">
    <property type="component" value="Unassembled WGS sequence"/>
</dbReference>
<protein>
    <submittedName>
        <fullName evidence="9">AI-2E family transporter</fullName>
    </submittedName>
</protein>
<accession>A0A1Q8CUG9</accession>
<organism evidence="9 10">
    <name type="scientific">Actinophytocola xanthii</name>
    <dbReference type="NCBI Taxonomy" id="1912961"/>
    <lineage>
        <taxon>Bacteria</taxon>
        <taxon>Bacillati</taxon>
        <taxon>Actinomycetota</taxon>
        <taxon>Actinomycetes</taxon>
        <taxon>Pseudonocardiales</taxon>
        <taxon>Pseudonocardiaceae</taxon>
    </lineage>
</organism>
<dbReference type="EMBL" id="MSIE01000013">
    <property type="protein sequence ID" value="OLF17999.1"/>
    <property type="molecule type" value="Genomic_DNA"/>
</dbReference>
<dbReference type="GO" id="GO:0055085">
    <property type="term" value="P:transmembrane transport"/>
    <property type="evidence" value="ECO:0007669"/>
    <property type="project" value="TreeGrafter"/>
</dbReference>
<dbReference type="PANTHER" id="PTHR21716">
    <property type="entry name" value="TRANSMEMBRANE PROTEIN"/>
    <property type="match status" value="1"/>
</dbReference>
<evidence type="ECO:0000256" key="6">
    <source>
        <dbReference type="ARBA" id="ARBA00022989"/>
    </source>
</evidence>
<comment type="caution">
    <text evidence="9">The sequence shown here is derived from an EMBL/GenBank/DDBJ whole genome shotgun (WGS) entry which is preliminary data.</text>
</comment>
<keyword evidence="6 8" id="KW-1133">Transmembrane helix</keyword>
<gene>
    <name evidence="9" type="ORF">BU204_09195</name>
</gene>
<evidence type="ECO:0000313" key="9">
    <source>
        <dbReference type="EMBL" id="OLF17999.1"/>
    </source>
</evidence>
<feature type="transmembrane region" description="Helical" evidence="8">
    <location>
        <begin position="60"/>
        <end position="86"/>
    </location>
</feature>
<sequence length="336" mass="34858">MGRLTLRCVQLVVIAVAVWVVGQILGRIAFVAVSAAVAVLLAALFVPGVRLLADRGVPRWLATLVVLLAGLVLLGGLVAFMVGSVINGLPDLGARLTESYDQLRGWLTGLGVSGEQLDRMLTEAKDWVATNRASLLSGVWGVVSTAGTLLGGLVLAIFLLIFFVHDGRRLWRGAVRPLAPATRERVTAAGERAFHDLTSYVRTTMVVALIDAVGIGLGLWITGVPLVLPLAGLVFLGAFIPLIGAFASGLVAVLIALVTQGPVVALIIVGVVVLVQQLEGNLLEPLLMSHSVRLHPVAVILGVAIGAELAGVVGALLAVPVMTTLRAATAPSLPPE</sequence>
<keyword evidence="5 8" id="KW-0812">Transmembrane</keyword>
<evidence type="ECO:0000256" key="8">
    <source>
        <dbReference type="SAM" id="Phobius"/>
    </source>
</evidence>
<feature type="transmembrane region" description="Helical" evidence="8">
    <location>
        <begin position="7"/>
        <end position="25"/>
    </location>
</feature>